<evidence type="ECO:0000313" key="14">
    <source>
        <dbReference type="Proteomes" id="UP000031672"/>
    </source>
</evidence>
<keyword evidence="7" id="KW-0915">Sodium</keyword>
<keyword evidence="9 12" id="KW-0472">Membrane</keyword>
<dbReference type="Gene3D" id="1.20.1730.10">
    <property type="entry name" value="Sodium/glucose cotransporter"/>
    <property type="match status" value="1"/>
</dbReference>
<dbReference type="OrthoDB" id="9803348at2"/>
<dbReference type="RefSeq" id="WP_040992960.1">
    <property type="nucleotide sequence ID" value="NZ_JTKH01000025.1"/>
</dbReference>
<dbReference type="Pfam" id="PF00474">
    <property type="entry name" value="SSF"/>
    <property type="match status" value="1"/>
</dbReference>
<evidence type="ECO:0000313" key="13">
    <source>
        <dbReference type="EMBL" id="KII75355.1"/>
    </source>
</evidence>
<comment type="similarity">
    <text evidence="2 11">Belongs to the sodium:solute symporter (SSF) (TC 2.A.21) family.</text>
</comment>
<sequence length="596" mass="65349">MTIDIFIVIVYFLFLIGLGMMFKDTSGSSTSEYFRGGGKMLWWMVGSTAFMTALSAMTFTGVMGKALTVGISVVVIFYANALGYFCNYLFFAAKARQMRIISPIEGIRMRFGAVSEQVFTWATVPSSVLQAALWLNGLAVFASAVFNIPISTTIVATGLVVLVMSLIGGSWAVVASDFLQMIIITVVTFIATVVAVWKSGGVAPILEAGLPDREFVGEGYTYAYLFVGWFICIFVKQFFSTNNMIDSYRYIAAKDTKNARKAAILACTLMAVGPLIWFLPAWYVAGNYPDTATWGLEALGSKVSDATYFVFVRNEMPLGMIGLMMSAMFAATMSSMDSALNRNAGIFIKNVYEPYINKNASDTKVLAASKIVTIVFGLVIIVAGLLMSELKGFGLFDALMLVSTLVAFPVLIPSLLCFFIRKTPDWAGWATIAVGACVSSFIAFVVSPEMIQNVLGLETPLTSREFAEMKSITLGVVGHVCITGGFFLCTQFFYKEPVGKRAEEINKFFTNVDTPVIVEDSKQSREMDKKQHYLLGRVLLMASVALSLLIFVPNPMWGRLLYLLMAAIVGFISFLLLRASRQDSTEQETTMTRETA</sequence>
<dbReference type="PANTHER" id="PTHR42985">
    <property type="entry name" value="SODIUM-COUPLED MONOCARBOXYLATE TRANSPORTER"/>
    <property type="match status" value="1"/>
</dbReference>
<name>A0A0C2NG63_9VIBR</name>
<feature type="transmembrane region" description="Helical" evidence="12">
    <location>
        <begin position="534"/>
        <end position="553"/>
    </location>
</feature>
<dbReference type="InterPro" id="IPR001734">
    <property type="entry name" value="Na/solute_symporter"/>
</dbReference>
<keyword evidence="4" id="KW-1003">Cell membrane</keyword>
<feature type="transmembrane region" description="Helical" evidence="12">
    <location>
        <begin position="316"/>
        <end position="333"/>
    </location>
</feature>
<feature type="transmembrane region" description="Helical" evidence="12">
    <location>
        <begin position="365"/>
        <end position="386"/>
    </location>
</feature>
<gene>
    <name evidence="13" type="ORF">OJ16_18885</name>
</gene>
<feature type="transmembrane region" description="Helical" evidence="12">
    <location>
        <begin position="69"/>
        <end position="91"/>
    </location>
</feature>
<feature type="transmembrane region" description="Helical" evidence="12">
    <location>
        <begin position="220"/>
        <end position="241"/>
    </location>
</feature>
<dbReference type="GO" id="GO:0015293">
    <property type="term" value="F:symporter activity"/>
    <property type="evidence" value="ECO:0007669"/>
    <property type="project" value="TreeGrafter"/>
</dbReference>
<evidence type="ECO:0000256" key="2">
    <source>
        <dbReference type="ARBA" id="ARBA00006434"/>
    </source>
</evidence>
<feature type="transmembrane region" description="Helical" evidence="12">
    <location>
        <begin position="181"/>
        <end position="200"/>
    </location>
</feature>
<evidence type="ECO:0000256" key="11">
    <source>
        <dbReference type="RuleBase" id="RU362091"/>
    </source>
</evidence>
<feature type="transmembrane region" description="Helical" evidence="12">
    <location>
        <begin position="118"/>
        <end position="142"/>
    </location>
</feature>
<evidence type="ECO:0000256" key="9">
    <source>
        <dbReference type="ARBA" id="ARBA00023136"/>
    </source>
</evidence>
<feature type="transmembrane region" description="Helical" evidence="12">
    <location>
        <begin position="426"/>
        <end position="451"/>
    </location>
</feature>
<evidence type="ECO:0000256" key="5">
    <source>
        <dbReference type="ARBA" id="ARBA00022692"/>
    </source>
</evidence>
<organism evidence="13 14">
    <name type="scientific">Vibrio renipiscarius</name>
    <dbReference type="NCBI Taxonomy" id="1461322"/>
    <lineage>
        <taxon>Bacteria</taxon>
        <taxon>Pseudomonadati</taxon>
        <taxon>Pseudomonadota</taxon>
        <taxon>Gammaproteobacteria</taxon>
        <taxon>Vibrionales</taxon>
        <taxon>Vibrionaceae</taxon>
        <taxon>Vibrio</taxon>
    </lineage>
</organism>
<dbReference type="EMBL" id="JTKH01000025">
    <property type="protein sequence ID" value="KII75355.1"/>
    <property type="molecule type" value="Genomic_DNA"/>
</dbReference>
<evidence type="ECO:0000256" key="7">
    <source>
        <dbReference type="ARBA" id="ARBA00023053"/>
    </source>
</evidence>
<dbReference type="PANTHER" id="PTHR42985:SF40">
    <property type="entry name" value="LD47995P-RELATED"/>
    <property type="match status" value="1"/>
</dbReference>
<dbReference type="GO" id="GO:0006814">
    <property type="term" value="P:sodium ion transport"/>
    <property type="evidence" value="ECO:0007669"/>
    <property type="project" value="UniProtKB-KW"/>
</dbReference>
<evidence type="ECO:0000256" key="4">
    <source>
        <dbReference type="ARBA" id="ARBA00022475"/>
    </source>
</evidence>
<keyword evidence="14" id="KW-1185">Reference proteome</keyword>
<accession>A0A0C2NX75</accession>
<keyword evidence="3" id="KW-0813">Transport</keyword>
<dbReference type="AlphaFoldDB" id="A0A0C2NG63"/>
<dbReference type="InterPro" id="IPR051163">
    <property type="entry name" value="Sodium:Solute_Symporter_SSF"/>
</dbReference>
<accession>A0A0C2NG63</accession>
<reference evidence="13 14" key="1">
    <citation type="submission" date="2014-11" db="EMBL/GenBank/DDBJ databases">
        <title>Draft Genome Sequence of Vibrio piscirenalis strains CECT 8603T and CECT 8604, two marine Gammaproteobacterium isolated from cultured gilthead sea bream (Sparus aurata).</title>
        <authorList>
            <person name="Arahal D.R."/>
            <person name="Rodrigo-Torres L."/>
            <person name="Lucena T."/>
            <person name="Pujalte M.J."/>
        </authorList>
    </citation>
    <scope>NUCLEOTIDE SEQUENCE [LARGE SCALE GENOMIC DNA]</scope>
    <source>
        <strain evidence="13 14">DCR 1-4-2</strain>
    </source>
</reference>
<dbReference type="Proteomes" id="UP000031672">
    <property type="component" value="Unassembled WGS sequence"/>
</dbReference>
<feature type="transmembrane region" description="Helical" evidence="12">
    <location>
        <begin position="398"/>
        <end position="419"/>
    </location>
</feature>
<evidence type="ECO:0000256" key="10">
    <source>
        <dbReference type="ARBA" id="ARBA00023201"/>
    </source>
</evidence>
<dbReference type="PROSITE" id="PS50283">
    <property type="entry name" value="NA_SOLUT_SYMP_3"/>
    <property type="match status" value="1"/>
</dbReference>
<keyword evidence="6 12" id="KW-1133">Transmembrane helix</keyword>
<protein>
    <submittedName>
        <fullName evidence="13">Transporter</fullName>
    </submittedName>
</protein>
<comment type="caution">
    <text evidence="13">The sequence shown here is derived from an EMBL/GenBank/DDBJ whole genome shotgun (WGS) entry which is preliminary data.</text>
</comment>
<feature type="transmembrane region" description="Helical" evidence="12">
    <location>
        <begin position="6"/>
        <end position="22"/>
    </location>
</feature>
<feature type="transmembrane region" description="Helical" evidence="12">
    <location>
        <begin position="262"/>
        <end position="285"/>
    </location>
</feature>
<keyword evidence="8" id="KW-0406">Ion transport</keyword>
<evidence type="ECO:0000256" key="1">
    <source>
        <dbReference type="ARBA" id="ARBA00004651"/>
    </source>
</evidence>
<dbReference type="InterPro" id="IPR038377">
    <property type="entry name" value="Na/Glc_symporter_sf"/>
</dbReference>
<feature type="transmembrane region" description="Helical" evidence="12">
    <location>
        <begin position="559"/>
        <end position="577"/>
    </location>
</feature>
<feature type="transmembrane region" description="Helical" evidence="12">
    <location>
        <begin position="42"/>
        <end position="63"/>
    </location>
</feature>
<feature type="transmembrane region" description="Helical" evidence="12">
    <location>
        <begin position="471"/>
        <end position="494"/>
    </location>
</feature>
<dbReference type="GO" id="GO:0005886">
    <property type="term" value="C:plasma membrane"/>
    <property type="evidence" value="ECO:0007669"/>
    <property type="project" value="UniProtKB-SubCell"/>
</dbReference>
<evidence type="ECO:0000256" key="6">
    <source>
        <dbReference type="ARBA" id="ARBA00022989"/>
    </source>
</evidence>
<proteinExistence type="inferred from homology"/>
<evidence type="ECO:0000256" key="3">
    <source>
        <dbReference type="ARBA" id="ARBA00022448"/>
    </source>
</evidence>
<dbReference type="STRING" id="1461322.OJ16_18885"/>
<keyword evidence="5 12" id="KW-0812">Transmembrane</keyword>
<evidence type="ECO:0000256" key="12">
    <source>
        <dbReference type="SAM" id="Phobius"/>
    </source>
</evidence>
<keyword evidence="10" id="KW-0739">Sodium transport</keyword>
<comment type="subcellular location">
    <subcellularLocation>
        <location evidence="1">Cell membrane</location>
        <topology evidence="1">Multi-pass membrane protein</topology>
    </subcellularLocation>
</comment>
<evidence type="ECO:0000256" key="8">
    <source>
        <dbReference type="ARBA" id="ARBA00023065"/>
    </source>
</evidence>
<feature type="transmembrane region" description="Helical" evidence="12">
    <location>
        <begin position="148"/>
        <end position="174"/>
    </location>
</feature>